<feature type="non-terminal residue" evidence="1">
    <location>
        <position position="45"/>
    </location>
</feature>
<name>A0A7A6YXL5_ECOLX</name>
<reference evidence="1" key="2">
    <citation type="submission" date="2019-09" db="EMBL/GenBank/DDBJ databases">
        <authorList>
            <consortium name="NCBI Pathogen Detection Project"/>
        </authorList>
    </citation>
    <scope>NUCLEOTIDE SEQUENCE</scope>
    <source>
        <strain evidence="1">EC00631</strain>
    </source>
</reference>
<reference evidence="1" key="1">
    <citation type="journal article" date="2018" name="Genome Biol.">
        <title>SKESA: strategic k-mer extension for scrupulous assemblies.</title>
        <authorList>
            <person name="Souvorov A."/>
            <person name="Agarwala R."/>
            <person name="Lipman D.J."/>
        </authorList>
    </citation>
    <scope>NUCLEOTIDE SEQUENCE</scope>
    <source>
        <strain evidence="1">EC00631</strain>
    </source>
</reference>
<dbReference type="EMBL" id="DABHAW010000099">
    <property type="protein sequence ID" value="HAJ1128077.1"/>
    <property type="molecule type" value="Genomic_DNA"/>
</dbReference>
<sequence length="45" mass="5053">MGLKPAEEMRRESANYIGARSFRAAIKPDIKLQPTVDVRTMDAFA</sequence>
<evidence type="ECO:0000313" key="1">
    <source>
        <dbReference type="EMBL" id="HAJ1128077.1"/>
    </source>
</evidence>
<comment type="caution">
    <text evidence="1">The sequence shown here is derived from an EMBL/GenBank/DDBJ whole genome shotgun (WGS) entry which is preliminary data.</text>
</comment>
<proteinExistence type="predicted"/>
<gene>
    <name evidence="1" type="ORF">HL619_26285</name>
</gene>
<protein>
    <submittedName>
        <fullName evidence="1">Oxidoreductase</fullName>
    </submittedName>
</protein>
<organism evidence="1">
    <name type="scientific">Escherichia coli</name>
    <dbReference type="NCBI Taxonomy" id="562"/>
    <lineage>
        <taxon>Bacteria</taxon>
        <taxon>Pseudomonadati</taxon>
        <taxon>Pseudomonadota</taxon>
        <taxon>Gammaproteobacteria</taxon>
        <taxon>Enterobacterales</taxon>
        <taxon>Enterobacteriaceae</taxon>
        <taxon>Escherichia</taxon>
    </lineage>
</organism>
<accession>A0A7A6YXL5</accession>
<dbReference type="AlphaFoldDB" id="A0A7A6YXL5"/>